<dbReference type="Proteomes" id="UP000193926">
    <property type="component" value="Unassembled WGS sequence"/>
</dbReference>
<comment type="caution">
    <text evidence="2">The sequence shown here is derived from an EMBL/GenBank/DDBJ whole genome shotgun (WGS) entry which is preliminary data.</text>
</comment>
<sequence length="405" mass="42963">MDRSATRPADTYSPIYFLASLGAGGIAVTFFMFLMFWVPHPGQPVPVFEDIAAAFGTGSLAMQTAILAAVFGIAVFAFLNIKSLIWNLQSLSAFKKTDAYAKLRETNAEATLLAMPLALAMSVNAMFIVGLVFVPQLWSVVEYLFPMALIAFAAIGVLAFRMIGTFLGRVLSKGGVFDVTAHNSFAQLLPAFSIAMVGVGFAAPAAMSTSATTVAVALMLSTFFGVAAILYTVIAATTAFASMLQHGTARESGPTLMIIVPIVTVLGILFVRQSHGLHVAFETHAQPGETMIFLAQLLSIQIVFLLLGAVVMVRQGYFSDFVMGSKTSPGSYALVCPAVALSVMIHFFVNKGLVGAGAIEKFGAMYWGVTGIAIVAQLVAIALVLRLNRQHFTRRAVPANAVPAE</sequence>
<feature type="transmembrane region" description="Helical" evidence="1">
    <location>
        <begin position="332"/>
        <end position="349"/>
    </location>
</feature>
<dbReference type="AlphaFoldDB" id="A0A1X4NQA6"/>
<feature type="transmembrane region" description="Helical" evidence="1">
    <location>
        <begin position="12"/>
        <end position="38"/>
    </location>
</feature>
<dbReference type="OrthoDB" id="9156251at2"/>
<organism evidence="2 3">
    <name type="scientific">Marivita geojedonensis</name>
    <dbReference type="NCBI Taxonomy" id="1123756"/>
    <lineage>
        <taxon>Bacteria</taxon>
        <taxon>Pseudomonadati</taxon>
        <taxon>Pseudomonadota</taxon>
        <taxon>Alphaproteobacteria</taxon>
        <taxon>Rhodobacterales</taxon>
        <taxon>Roseobacteraceae</taxon>
        <taxon>Marivita</taxon>
    </lineage>
</organism>
<keyword evidence="1" id="KW-0472">Membrane</keyword>
<feature type="transmembrane region" description="Helical" evidence="1">
    <location>
        <begin position="253"/>
        <end position="271"/>
    </location>
</feature>
<keyword evidence="1" id="KW-1133">Transmembrane helix</keyword>
<dbReference type="EMBL" id="JFKC01000001">
    <property type="protein sequence ID" value="OSQ53139.1"/>
    <property type="molecule type" value="Genomic_DNA"/>
</dbReference>
<feature type="transmembrane region" description="Helical" evidence="1">
    <location>
        <begin position="213"/>
        <end position="241"/>
    </location>
</feature>
<dbReference type="InterPro" id="IPR059133">
    <property type="entry name" value="TsoY-like"/>
</dbReference>
<keyword evidence="3" id="KW-1185">Reference proteome</keyword>
<dbReference type="NCBIfam" id="NF047644">
    <property type="entry name" value="TsoY_fam"/>
    <property type="match status" value="1"/>
</dbReference>
<evidence type="ECO:0000313" key="3">
    <source>
        <dbReference type="Proteomes" id="UP000193926"/>
    </source>
</evidence>
<evidence type="ECO:0000256" key="1">
    <source>
        <dbReference type="SAM" id="Phobius"/>
    </source>
</evidence>
<gene>
    <name evidence="2" type="ORF">MGEO_00820</name>
</gene>
<feature type="transmembrane region" description="Helical" evidence="1">
    <location>
        <begin position="188"/>
        <end position="207"/>
    </location>
</feature>
<reference evidence="2 3" key="1">
    <citation type="submission" date="2014-03" db="EMBL/GenBank/DDBJ databases">
        <title>The draft genome sequence of Marivita geojedonensis KCTC 23882.</title>
        <authorList>
            <person name="Lai Q."/>
            <person name="Shao Z."/>
        </authorList>
    </citation>
    <scope>NUCLEOTIDE SEQUENCE [LARGE SCALE GENOMIC DNA]</scope>
    <source>
        <strain evidence="2 3">DPG-138</strain>
    </source>
</reference>
<evidence type="ECO:0000313" key="2">
    <source>
        <dbReference type="EMBL" id="OSQ53139.1"/>
    </source>
</evidence>
<feature type="transmembrane region" description="Helical" evidence="1">
    <location>
        <begin position="58"/>
        <end position="79"/>
    </location>
</feature>
<feature type="transmembrane region" description="Helical" evidence="1">
    <location>
        <begin position="291"/>
        <end position="311"/>
    </location>
</feature>
<accession>A0A1X4NQA6</accession>
<dbReference type="STRING" id="1123756.MGEO_00820"/>
<proteinExistence type="predicted"/>
<keyword evidence="1" id="KW-0812">Transmembrane</keyword>
<protein>
    <submittedName>
        <fullName evidence="2">Membrane protein</fullName>
    </submittedName>
</protein>
<feature type="transmembrane region" description="Helical" evidence="1">
    <location>
        <begin position="144"/>
        <end position="167"/>
    </location>
</feature>
<dbReference type="RefSeq" id="WP_085634795.1">
    <property type="nucleotide sequence ID" value="NZ_JFKC01000001.1"/>
</dbReference>
<feature type="transmembrane region" description="Helical" evidence="1">
    <location>
        <begin position="112"/>
        <end position="138"/>
    </location>
</feature>
<name>A0A1X4NQA6_9RHOB</name>
<feature type="transmembrane region" description="Helical" evidence="1">
    <location>
        <begin position="364"/>
        <end position="385"/>
    </location>
</feature>